<organism evidence="1 2">
    <name type="scientific">Lederbergia ruris</name>
    <dbReference type="NCBI Taxonomy" id="217495"/>
    <lineage>
        <taxon>Bacteria</taxon>
        <taxon>Bacillati</taxon>
        <taxon>Bacillota</taxon>
        <taxon>Bacilli</taxon>
        <taxon>Bacillales</taxon>
        <taxon>Bacillaceae</taxon>
        <taxon>Lederbergia</taxon>
    </lineage>
</organism>
<dbReference type="PANTHER" id="PTHR42716">
    <property type="entry name" value="L-ASPARTATE OXIDASE"/>
    <property type="match status" value="1"/>
</dbReference>
<comment type="caution">
    <text evidence="1">The sequence shown here is derived from an EMBL/GenBank/DDBJ whole genome shotgun (WGS) entry which is preliminary data.</text>
</comment>
<sequence>MNKQELSADIVIIGGSLGGCAGALAACKSGCSVILTEETKWIGGQLTNQAVPPDEHRWIEQFGCTHSYRSFRENVRRYYRHHFLLSEKARRENFFNPGNASVSRVSHEPRAALAVLRDMLAPYVHSGKLTIMEETTIKAAETTGDQVLAVEVENRQIARTLVLTAPYFLDATDTGEVLPLAHVEYVTGAESQKETGEPHALAGAADPMDMQAITHCFALDYIEGEDFTIPKPKDYDFWRQYQAPFWPNKQLDWTGVSPITLDPITYGFFKEEDKFSLWEYRRLIDQSNFSEGLYNSDISLINWPQNDYWLGPIIDVSEEEKRKHLEGAKQLSLSLLYWMQTEAPRPDGKQGYPGLRLRSDVVGTEDGLAMFPYIRESRRIKAEFTVLEQHVSTAVRGEAGAEVFKDSVGIGSYRIDLHPSTGLRSFIDISSLPFQIPLGSLIPVRVNNLLPACKNLGVTHITNGCYRLHPVEWNIGEVSGYLAAYCLRNQLKPRQVRDDESLLKDFQMLLVSEGIELEWPSIGPV</sequence>
<evidence type="ECO:0000313" key="1">
    <source>
        <dbReference type="EMBL" id="GIN56237.1"/>
    </source>
</evidence>
<dbReference type="SUPFAM" id="SSF51905">
    <property type="entry name" value="FAD/NAD(P)-binding domain"/>
    <property type="match status" value="1"/>
</dbReference>
<dbReference type="Pfam" id="PF12831">
    <property type="entry name" value="FAD_oxidored"/>
    <property type="match status" value="1"/>
</dbReference>
<dbReference type="Gene3D" id="3.50.50.60">
    <property type="entry name" value="FAD/NAD(P)-binding domain"/>
    <property type="match status" value="1"/>
</dbReference>
<proteinExistence type="predicted"/>
<dbReference type="EMBL" id="BORB01000003">
    <property type="protein sequence ID" value="GIN56237.1"/>
    <property type="molecule type" value="Genomic_DNA"/>
</dbReference>
<name>A0ABQ4KFZ6_9BACI</name>
<dbReference type="PANTHER" id="PTHR42716:SF1">
    <property type="entry name" value="SLL0471 PROTEIN"/>
    <property type="match status" value="1"/>
</dbReference>
<reference evidence="1 2" key="1">
    <citation type="submission" date="2021-03" db="EMBL/GenBank/DDBJ databases">
        <title>Antimicrobial resistance genes in bacteria isolated from Japanese honey, and their potential for conferring macrolide and lincosamide resistance in the American foulbrood pathogen Paenibacillus larvae.</title>
        <authorList>
            <person name="Okamoto M."/>
            <person name="Kumagai M."/>
            <person name="Kanamori H."/>
            <person name="Takamatsu D."/>
        </authorList>
    </citation>
    <scope>NUCLEOTIDE SEQUENCE [LARGE SCALE GENOMIC DNA]</scope>
    <source>
        <strain evidence="1 2">J8TS2</strain>
    </source>
</reference>
<dbReference type="InterPro" id="IPR036188">
    <property type="entry name" value="FAD/NAD-bd_sf"/>
</dbReference>
<protein>
    <submittedName>
        <fullName evidence="1">FAD-dependent oxidoreductase</fullName>
    </submittedName>
</protein>
<dbReference type="RefSeq" id="WP_212965426.1">
    <property type="nucleotide sequence ID" value="NZ_BORB01000003.1"/>
</dbReference>
<accession>A0ABQ4KFZ6</accession>
<dbReference type="Proteomes" id="UP000679950">
    <property type="component" value="Unassembled WGS sequence"/>
</dbReference>
<gene>
    <name evidence="1" type="ORF">J8TS2_05560</name>
</gene>
<dbReference type="PROSITE" id="PS51257">
    <property type="entry name" value="PROKAR_LIPOPROTEIN"/>
    <property type="match status" value="1"/>
</dbReference>
<evidence type="ECO:0000313" key="2">
    <source>
        <dbReference type="Proteomes" id="UP000679950"/>
    </source>
</evidence>
<keyword evidence="2" id="KW-1185">Reference proteome</keyword>
<dbReference type="InterPro" id="IPR005288">
    <property type="entry name" value="NadB"/>
</dbReference>